<keyword evidence="9" id="KW-1185">Reference proteome</keyword>
<sequence>MDRGGYDEEDRPPRKKIELTSFDPNSLLKDSHWRPSGGQPISLPRPRPANHGPLSGVRSIKKEEGTERIRTRSTHPDGVTVPRFYGGAVTNGDRKRKVSLDEMNIKGEAIPSELRGTTGFYARSTFGSRLHKLEPECGSAMTKSITLLSDDEEDKSVSKRRQTSTIDSSTLDRRRSLEGRQTGLVSKLVSEHESRLKAPSNIVASMKPKQTVKRPSVMNFLQNGPSYQDTHHDESEVLDSHERPNGIAYSPQQRRNPFSVRASLEDSPPSVRAEKSHRLATHSIGEHELSAFKQHSLLISPIPHLRKSSASPKATESTRDSGLKLRSHLVKLMSPYEYFREPAHHLEAEASCHSMRLFVKKISTDEQRYVRISTENIKDILIYQKEGRFIAILRGIFDEFPASIDSSTRTKVTFFETRKRYISLELETYSQTVDHIKNFVSIMKTDVKFLKDDEWARWNDKYDFDRPPSPISSPRIKRQDSLIEVTTAPTAINRPKATSPNKSSLEEAIEFGSSMSAESTACRYSTRIQSISLNSDKKLFNYPFVGIGAITITREDESRLDDGEFLNDNIIEFYLKWQHLLENPQIMEQVHIFNTFFFKRLTSKDRGRTEDAYERVKKWTAKLDLLSKKYIFVPINENLHWYLVMIGNPHLLFPEDAPAAEKDTKQTKDDSSSTPYVTPAEDVPTPKTLSAASSPSVHEDMSKQADNSEKDDSEIEMRAVPRIRPTPVKFGRRSATQSDPTNIERIDASTTPFMIVLDSLGSRHPNTFGALRSFLKFEGKLRLGRDIKLDGLMTGYAKVAFQTNYCDCGVYLLHYVEKLLSNPDVYLDKLVNKEEDKQVWSPGEMHTKRQQIRDVLHKVEEQYAEFQASQPKSDPV</sequence>
<dbReference type="PANTHER" id="PTHR46896:SF3">
    <property type="entry name" value="FI06413P-RELATED"/>
    <property type="match status" value="1"/>
</dbReference>
<feature type="region of interest" description="Disordered" evidence="6">
    <location>
        <begin position="150"/>
        <end position="178"/>
    </location>
</feature>
<evidence type="ECO:0000259" key="7">
    <source>
        <dbReference type="PROSITE" id="PS50600"/>
    </source>
</evidence>
<proteinExistence type="inferred from homology"/>
<feature type="compositionally biased region" description="Basic and acidic residues" evidence="6">
    <location>
        <begin position="60"/>
        <end position="70"/>
    </location>
</feature>
<feature type="compositionally biased region" description="Basic and acidic residues" evidence="6">
    <location>
        <begin position="659"/>
        <end position="671"/>
    </location>
</feature>
<dbReference type="PANTHER" id="PTHR46896">
    <property type="entry name" value="SENTRIN-SPECIFIC PROTEASE"/>
    <property type="match status" value="1"/>
</dbReference>
<name>A0A261Y603_9FUNG</name>
<evidence type="ECO:0000256" key="3">
    <source>
        <dbReference type="ARBA" id="ARBA00022670"/>
    </source>
</evidence>
<feature type="domain" description="Ubiquitin-like protease family profile" evidence="7">
    <location>
        <begin position="550"/>
        <end position="819"/>
    </location>
</feature>
<evidence type="ECO:0000256" key="4">
    <source>
        <dbReference type="ARBA" id="ARBA00022786"/>
    </source>
</evidence>
<dbReference type="AlphaFoldDB" id="A0A261Y603"/>
<dbReference type="PROSITE" id="PS50600">
    <property type="entry name" value="ULP_PROTEASE"/>
    <property type="match status" value="1"/>
</dbReference>
<dbReference type="Gene3D" id="3.40.395.10">
    <property type="entry name" value="Adenoviral Proteinase, Chain A"/>
    <property type="match status" value="1"/>
</dbReference>
<dbReference type="Pfam" id="PF02902">
    <property type="entry name" value="Peptidase_C48"/>
    <property type="match status" value="1"/>
</dbReference>
<comment type="caution">
    <text evidence="8">The sequence shown here is derived from an EMBL/GenBank/DDBJ whole genome shotgun (WGS) entry which is preliminary data.</text>
</comment>
<dbReference type="InterPro" id="IPR003653">
    <property type="entry name" value="Peptidase_C48_C"/>
</dbReference>
<feature type="compositionally biased region" description="Basic and acidic residues" evidence="6">
    <location>
        <begin position="1"/>
        <end position="18"/>
    </location>
</feature>
<keyword evidence="3" id="KW-0645">Protease</keyword>
<keyword evidence="4" id="KW-0833">Ubl conjugation pathway</keyword>
<dbReference type="GO" id="GO:0070139">
    <property type="term" value="F:SUMO-specific endopeptidase activity"/>
    <property type="evidence" value="ECO:0007669"/>
    <property type="project" value="TreeGrafter"/>
</dbReference>
<feature type="region of interest" description="Disordered" evidence="6">
    <location>
        <begin position="659"/>
        <end position="718"/>
    </location>
</feature>
<keyword evidence="5" id="KW-0378">Hydrolase</keyword>
<dbReference type="GO" id="GO:0006508">
    <property type="term" value="P:proteolysis"/>
    <property type="evidence" value="ECO:0007669"/>
    <property type="project" value="UniProtKB-KW"/>
</dbReference>
<dbReference type="GO" id="GO:0005737">
    <property type="term" value="C:cytoplasm"/>
    <property type="evidence" value="ECO:0007669"/>
    <property type="project" value="TreeGrafter"/>
</dbReference>
<dbReference type="EMBL" id="MVBO01000007">
    <property type="protein sequence ID" value="OZJ06011.1"/>
    <property type="molecule type" value="Genomic_DNA"/>
</dbReference>
<dbReference type="GO" id="GO:0016926">
    <property type="term" value="P:protein desumoylation"/>
    <property type="evidence" value="ECO:0007669"/>
    <property type="project" value="TreeGrafter"/>
</dbReference>
<feature type="compositionally biased region" description="Basic and acidic residues" evidence="6">
    <location>
        <begin position="697"/>
        <end position="718"/>
    </location>
</feature>
<reference evidence="8 9" key="1">
    <citation type="journal article" date="2017" name="Mycologia">
        <title>Bifiguratus adelaidae, gen. et sp. nov., a new member of Mucoromycotina in endophytic and soil-dwelling habitats.</title>
        <authorList>
            <person name="Torres-Cruz T.J."/>
            <person name="Billingsley Tobias T.L."/>
            <person name="Almatruk M."/>
            <person name="Hesse C."/>
            <person name="Kuske C.R."/>
            <person name="Desiro A."/>
            <person name="Benucci G.M."/>
            <person name="Bonito G."/>
            <person name="Stajich J.E."/>
            <person name="Dunlap C."/>
            <person name="Arnold A.E."/>
            <person name="Porras-Alfaro A."/>
        </authorList>
    </citation>
    <scope>NUCLEOTIDE SEQUENCE [LARGE SCALE GENOMIC DNA]</scope>
    <source>
        <strain evidence="8 9">AZ0501</strain>
    </source>
</reference>
<feature type="compositionally biased region" description="Basic and acidic residues" evidence="6">
    <location>
        <begin position="229"/>
        <end position="244"/>
    </location>
</feature>
<evidence type="ECO:0000313" key="9">
    <source>
        <dbReference type="Proteomes" id="UP000242875"/>
    </source>
</evidence>
<evidence type="ECO:0000256" key="1">
    <source>
        <dbReference type="ARBA" id="ARBA00005234"/>
    </source>
</evidence>
<feature type="region of interest" description="Disordered" evidence="6">
    <location>
        <begin position="1"/>
        <end position="88"/>
    </location>
</feature>
<dbReference type="SUPFAM" id="SSF54001">
    <property type="entry name" value="Cysteine proteinases"/>
    <property type="match status" value="1"/>
</dbReference>
<dbReference type="OrthoDB" id="442460at2759"/>
<keyword evidence="2" id="KW-0597">Phosphoprotein</keyword>
<gene>
    <name evidence="8" type="ORF">BZG36_01090</name>
</gene>
<dbReference type="InterPro" id="IPR038765">
    <property type="entry name" value="Papain-like_cys_pep_sf"/>
</dbReference>
<feature type="compositionally biased region" description="Polar residues" evidence="6">
    <location>
        <begin position="687"/>
        <end position="696"/>
    </location>
</feature>
<accession>A0A261Y603</accession>
<dbReference type="GO" id="GO:0005634">
    <property type="term" value="C:nucleus"/>
    <property type="evidence" value="ECO:0007669"/>
    <property type="project" value="TreeGrafter"/>
</dbReference>
<organism evidence="8 9">
    <name type="scientific">Bifiguratus adelaidae</name>
    <dbReference type="NCBI Taxonomy" id="1938954"/>
    <lineage>
        <taxon>Eukaryota</taxon>
        <taxon>Fungi</taxon>
        <taxon>Fungi incertae sedis</taxon>
        <taxon>Mucoromycota</taxon>
        <taxon>Mucoromycotina</taxon>
        <taxon>Endogonomycetes</taxon>
        <taxon>Endogonales</taxon>
        <taxon>Endogonales incertae sedis</taxon>
        <taxon>Bifiguratus</taxon>
    </lineage>
</organism>
<evidence type="ECO:0000313" key="8">
    <source>
        <dbReference type="EMBL" id="OZJ06011.1"/>
    </source>
</evidence>
<dbReference type="InterPro" id="IPR051947">
    <property type="entry name" value="Sentrin-specific_protease"/>
</dbReference>
<evidence type="ECO:0000256" key="5">
    <source>
        <dbReference type="ARBA" id="ARBA00022801"/>
    </source>
</evidence>
<feature type="region of interest" description="Disordered" evidence="6">
    <location>
        <begin position="226"/>
        <end position="271"/>
    </location>
</feature>
<comment type="similarity">
    <text evidence="1">Belongs to the peptidase C48 family.</text>
</comment>
<protein>
    <recommendedName>
        <fullName evidence="7">Ubiquitin-like protease family profile domain-containing protein</fullName>
    </recommendedName>
</protein>
<evidence type="ECO:0000256" key="6">
    <source>
        <dbReference type="SAM" id="MobiDB-lite"/>
    </source>
</evidence>
<dbReference type="Proteomes" id="UP000242875">
    <property type="component" value="Unassembled WGS sequence"/>
</dbReference>
<evidence type="ECO:0000256" key="2">
    <source>
        <dbReference type="ARBA" id="ARBA00022553"/>
    </source>
</evidence>